<gene>
    <name evidence="2" type="ORF">SAY86_009367</name>
</gene>
<dbReference type="Pfam" id="PF00583">
    <property type="entry name" value="Acetyltransf_1"/>
    <property type="match status" value="1"/>
</dbReference>
<dbReference type="Proteomes" id="UP001346149">
    <property type="component" value="Unassembled WGS sequence"/>
</dbReference>
<name>A0AAN7KVW7_TRANT</name>
<dbReference type="EMBL" id="JAXQNO010000019">
    <property type="protein sequence ID" value="KAK4774432.1"/>
    <property type="molecule type" value="Genomic_DNA"/>
</dbReference>
<dbReference type="GO" id="GO:0009507">
    <property type="term" value="C:chloroplast"/>
    <property type="evidence" value="ECO:0007669"/>
    <property type="project" value="TreeGrafter"/>
</dbReference>
<dbReference type="GO" id="GO:0016747">
    <property type="term" value="F:acyltransferase activity, transferring groups other than amino-acyl groups"/>
    <property type="evidence" value="ECO:0007669"/>
    <property type="project" value="InterPro"/>
</dbReference>
<dbReference type="PANTHER" id="PTHR47876">
    <property type="entry name" value="OS08G0260000 PROTEIN"/>
    <property type="match status" value="1"/>
</dbReference>
<proteinExistence type="predicted"/>
<dbReference type="InterPro" id="IPR000182">
    <property type="entry name" value="GNAT_dom"/>
</dbReference>
<evidence type="ECO:0000313" key="3">
    <source>
        <dbReference type="Proteomes" id="UP001346149"/>
    </source>
</evidence>
<accession>A0AAN7KVW7</accession>
<comment type="caution">
    <text evidence="2">The sequence shown here is derived from an EMBL/GenBank/DDBJ whole genome shotgun (WGS) entry which is preliminary data.</text>
</comment>
<evidence type="ECO:0000313" key="2">
    <source>
        <dbReference type="EMBL" id="KAK4774432.1"/>
    </source>
</evidence>
<dbReference type="InterPro" id="IPR016181">
    <property type="entry name" value="Acyl_CoA_acyltransferase"/>
</dbReference>
<dbReference type="CDD" id="cd04301">
    <property type="entry name" value="NAT_SF"/>
    <property type="match status" value="1"/>
</dbReference>
<dbReference type="PANTHER" id="PTHR47876:SF2">
    <property type="entry name" value="GCN5-RELATED N-ACETYLTRANSFERASE 7, CHLOROPLASTIC"/>
    <property type="match status" value="1"/>
</dbReference>
<sequence>MLVLSSISSPFTPYRRLSRASFMPHSFCNPLGYCARTVSSWRCLLKPIAAARVCPEETHYRIDKSLVKLSEAVAEEELWAAACLRVRTFYDFDPAAFRAQDHRNYLAEREFEALKERIAGKREGFRRVSCINATLPLSHVMNASDDLCAYCKFVENGCERVVVGSLDLNNCHRLPDEIAGKKPEGIGADFARAYISNVCVAKELQRNGLAHALIMESKVVAQKWGISDLYVHVAVNNIPARNLYMKSGFIFESDEPAWQARFRERPRRLLLWAGLPVNYKL</sequence>
<keyword evidence="3" id="KW-1185">Reference proteome</keyword>
<dbReference type="AlphaFoldDB" id="A0AAN7KVW7"/>
<dbReference type="Gene3D" id="3.40.630.30">
    <property type="match status" value="1"/>
</dbReference>
<feature type="domain" description="N-acetyltransferase" evidence="1">
    <location>
        <begin position="84"/>
        <end position="278"/>
    </location>
</feature>
<reference evidence="2 3" key="1">
    <citation type="journal article" date="2023" name="Hortic Res">
        <title>Pangenome of water caltrop reveals structural variations and asymmetric subgenome divergence after allopolyploidization.</title>
        <authorList>
            <person name="Zhang X."/>
            <person name="Chen Y."/>
            <person name="Wang L."/>
            <person name="Yuan Y."/>
            <person name="Fang M."/>
            <person name="Shi L."/>
            <person name="Lu R."/>
            <person name="Comes H.P."/>
            <person name="Ma Y."/>
            <person name="Chen Y."/>
            <person name="Huang G."/>
            <person name="Zhou Y."/>
            <person name="Zheng Z."/>
            <person name="Qiu Y."/>
        </authorList>
    </citation>
    <scope>NUCLEOTIDE SEQUENCE [LARGE SCALE GENOMIC DNA]</scope>
    <source>
        <strain evidence="2">F231</strain>
    </source>
</reference>
<evidence type="ECO:0000259" key="1">
    <source>
        <dbReference type="PROSITE" id="PS51186"/>
    </source>
</evidence>
<dbReference type="SUPFAM" id="SSF55729">
    <property type="entry name" value="Acyl-CoA N-acyltransferases (Nat)"/>
    <property type="match status" value="1"/>
</dbReference>
<protein>
    <recommendedName>
        <fullName evidence="1">N-acetyltransferase domain-containing protein</fullName>
    </recommendedName>
</protein>
<organism evidence="2 3">
    <name type="scientific">Trapa natans</name>
    <name type="common">Water chestnut</name>
    <dbReference type="NCBI Taxonomy" id="22666"/>
    <lineage>
        <taxon>Eukaryota</taxon>
        <taxon>Viridiplantae</taxon>
        <taxon>Streptophyta</taxon>
        <taxon>Embryophyta</taxon>
        <taxon>Tracheophyta</taxon>
        <taxon>Spermatophyta</taxon>
        <taxon>Magnoliopsida</taxon>
        <taxon>eudicotyledons</taxon>
        <taxon>Gunneridae</taxon>
        <taxon>Pentapetalae</taxon>
        <taxon>rosids</taxon>
        <taxon>malvids</taxon>
        <taxon>Myrtales</taxon>
        <taxon>Lythraceae</taxon>
        <taxon>Trapa</taxon>
    </lineage>
</organism>
<dbReference type="PROSITE" id="PS51186">
    <property type="entry name" value="GNAT"/>
    <property type="match status" value="1"/>
</dbReference>